<name>A0A7X0CDA7_9BURK</name>
<dbReference type="AlphaFoldDB" id="A0A7X0CDA7"/>
<protein>
    <submittedName>
        <fullName evidence="3">Flp pilus assembly protein TadG</fullName>
    </submittedName>
</protein>
<comment type="caution">
    <text evidence="3">The sequence shown here is derived from an EMBL/GenBank/DDBJ whole genome shotgun (WGS) entry which is preliminary data.</text>
</comment>
<sequence>MAIIAPVLMLVLVGIIEMSMMFFATLTMQYAVREGARYAITGRANDGGTSTQQRYASVIAKIRDNSLGMYERMNCIVSVNGKSYASTSYSNAMFGGAGDMVVLQLDCAWPVTTPLLSTFFTGGKNSFAVGATMRNEYF</sequence>
<evidence type="ECO:0000313" key="4">
    <source>
        <dbReference type="Proteomes" id="UP000540787"/>
    </source>
</evidence>
<reference evidence="3 4" key="1">
    <citation type="submission" date="2020-08" db="EMBL/GenBank/DDBJ databases">
        <title>The Agave Microbiome: Exploring the role of microbial communities in plant adaptations to desert environments.</title>
        <authorList>
            <person name="Partida-Martinez L.P."/>
        </authorList>
    </citation>
    <scope>NUCLEOTIDE SEQUENCE [LARGE SCALE GENOMIC DNA]</scope>
    <source>
        <strain evidence="3 4">AT3.2</strain>
    </source>
</reference>
<feature type="domain" description="TadE-like" evidence="2">
    <location>
        <begin position="1"/>
        <end position="37"/>
    </location>
</feature>
<dbReference type="Proteomes" id="UP000540787">
    <property type="component" value="Unassembled WGS sequence"/>
</dbReference>
<evidence type="ECO:0000256" key="1">
    <source>
        <dbReference type="SAM" id="Phobius"/>
    </source>
</evidence>
<keyword evidence="1" id="KW-1133">Transmembrane helix</keyword>
<evidence type="ECO:0000259" key="2">
    <source>
        <dbReference type="Pfam" id="PF07811"/>
    </source>
</evidence>
<keyword evidence="4" id="KW-1185">Reference proteome</keyword>
<dbReference type="Pfam" id="PF07811">
    <property type="entry name" value="TadE"/>
    <property type="match status" value="1"/>
</dbReference>
<keyword evidence="1" id="KW-0812">Transmembrane</keyword>
<proteinExistence type="predicted"/>
<keyword evidence="1" id="KW-0472">Membrane</keyword>
<gene>
    <name evidence="3" type="ORF">HD842_001532</name>
</gene>
<feature type="transmembrane region" description="Helical" evidence="1">
    <location>
        <begin position="6"/>
        <end position="28"/>
    </location>
</feature>
<dbReference type="EMBL" id="JACHBX010000001">
    <property type="protein sequence ID" value="MBB6133421.1"/>
    <property type="molecule type" value="Genomic_DNA"/>
</dbReference>
<organism evidence="3 4">
    <name type="scientific">Massilia aurea</name>
    <dbReference type="NCBI Taxonomy" id="373040"/>
    <lineage>
        <taxon>Bacteria</taxon>
        <taxon>Pseudomonadati</taxon>
        <taxon>Pseudomonadota</taxon>
        <taxon>Betaproteobacteria</taxon>
        <taxon>Burkholderiales</taxon>
        <taxon>Oxalobacteraceae</taxon>
        <taxon>Telluria group</taxon>
        <taxon>Massilia</taxon>
    </lineage>
</organism>
<dbReference type="InterPro" id="IPR012495">
    <property type="entry name" value="TadE-like_dom"/>
</dbReference>
<accession>A0A7X0CDA7</accession>
<evidence type="ECO:0000313" key="3">
    <source>
        <dbReference type="EMBL" id="MBB6133421.1"/>
    </source>
</evidence>